<gene>
    <name evidence="1" type="ORF">L1987_53778</name>
</gene>
<proteinExistence type="predicted"/>
<protein>
    <submittedName>
        <fullName evidence="1">Uncharacterized protein</fullName>
    </submittedName>
</protein>
<organism evidence="1 2">
    <name type="scientific">Smallanthus sonchifolius</name>
    <dbReference type="NCBI Taxonomy" id="185202"/>
    <lineage>
        <taxon>Eukaryota</taxon>
        <taxon>Viridiplantae</taxon>
        <taxon>Streptophyta</taxon>
        <taxon>Embryophyta</taxon>
        <taxon>Tracheophyta</taxon>
        <taxon>Spermatophyta</taxon>
        <taxon>Magnoliopsida</taxon>
        <taxon>eudicotyledons</taxon>
        <taxon>Gunneridae</taxon>
        <taxon>Pentapetalae</taxon>
        <taxon>asterids</taxon>
        <taxon>campanulids</taxon>
        <taxon>Asterales</taxon>
        <taxon>Asteraceae</taxon>
        <taxon>Asteroideae</taxon>
        <taxon>Heliantheae alliance</taxon>
        <taxon>Millerieae</taxon>
        <taxon>Smallanthus</taxon>
    </lineage>
</organism>
<name>A0ACB9EWT4_9ASTR</name>
<reference evidence="2" key="1">
    <citation type="journal article" date="2022" name="Mol. Ecol. Resour.">
        <title>The genomes of chicory, endive, great burdock and yacon provide insights into Asteraceae palaeo-polyploidization history and plant inulin production.</title>
        <authorList>
            <person name="Fan W."/>
            <person name="Wang S."/>
            <person name="Wang H."/>
            <person name="Wang A."/>
            <person name="Jiang F."/>
            <person name="Liu H."/>
            <person name="Zhao H."/>
            <person name="Xu D."/>
            <person name="Zhang Y."/>
        </authorList>
    </citation>
    <scope>NUCLEOTIDE SEQUENCE [LARGE SCALE GENOMIC DNA]</scope>
    <source>
        <strain evidence="2">cv. Yunnan</strain>
    </source>
</reference>
<dbReference type="Proteomes" id="UP001056120">
    <property type="component" value="Linkage Group LG17"/>
</dbReference>
<keyword evidence="2" id="KW-1185">Reference proteome</keyword>
<accession>A0ACB9EWT4</accession>
<sequence>MFEACIKRKFHKKSKRNIKRMLMRIEMIKRKRGGMVKHLRSDIAELLRIGHDSEAYGRVGSLYRDQDRSLCYDFVAQFCTLVLEQLKAIKDQRECPEECKEAVSSLMYAATRFGDLPELCKLRSLFTKRYGNSLETLVKKEVVIFRHSECPEECKEAVSSLIYAAARFGDLPELRKLRSLFTERYENSESLVNKEFVDPLKPDRPTKDMKVRLMQEIAQEHGVEWDPESLDNRLYKLYSSRHDWSENVDDQQDKEPRITNHENGWMINIQETINDDGNARKTDESNDEIGKLTENVRQRIKDYWSRTTSLFSISRETSTSPDENSTSSDDSTKSRPSFNFRLIHDETGTKPDTVFDSLTNNDNKENEDVSNHPNVKKWDGEKVVAAPLTGKNRWWRKGGVLPCVRLHLAERLPNPAGVEEPDGIVSGGLHMNPPTGHVHPKLPDYNEIKARFATLRSKS</sequence>
<evidence type="ECO:0000313" key="2">
    <source>
        <dbReference type="Proteomes" id="UP001056120"/>
    </source>
</evidence>
<comment type="caution">
    <text evidence="1">The sequence shown here is derived from an EMBL/GenBank/DDBJ whole genome shotgun (WGS) entry which is preliminary data.</text>
</comment>
<evidence type="ECO:0000313" key="1">
    <source>
        <dbReference type="EMBL" id="KAI3763324.1"/>
    </source>
</evidence>
<reference evidence="1 2" key="2">
    <citation type="journal article" date="2022" name="Mol. Ecol. Resour.">
        <title>The genomes of chicory, endive, great burdock and yacon provide insights into Asteraceae paleo-polyploidization history and plant inulin production.</title>
        <authorList>
            <person name="Fan W."/>
            <person name="Wang S."/>
            <person name="Wang H."/>
            <person name="Wang A."/>
            <person name="Jiang F."/>
            <person name="Liu H."/>
            <person name="Zhao H."/>
            <person name="Xu D."/>
            <person name="Zhang Y."/>
        </authorList>
    </citation>
    <scope>NUCLEOTIDE SEQUENCE [LARGE SCALE GENOMIC DNA]</scope>
    <source>
        <strain evidence="2">cv. Yunnan</strain>
        <tissue evidence="1">Leaves</tissue>
    </source>
</reference>
<dbReference type="EMBL" id="CM042034">
    <property type="protein sequence ID" value="KAI3763324.1"/>
    <property type="molecule type" value="Genomic_DNA"/>
</dbReference>